<keyword evidence="2" id="KW-1185">Reference proteome</keyword>
<protein>
    <recommendedName>
        <fullName evidence="3">Lipoprotein</fullName>
    </recommendedName>
</protein>
<evidence type="ECO:0000313" key="2">
    <source>
        <dbReference type="Proteomes" id="UP000192360"/>
    </source>
</evidence>
<dbReference type="Proteomes" id="UP000192360">
    <property type="component" value="Unassembled WGS sequence"/>
</dbReference>
<reference evidence="2" key="1">
    <citation type="submission" date="2017-04" db="EMBL/GenBank/DDBJ databases">
        <authorList>
            <person name="Varghese N."/>
            <person name="Submissions S."/>
        </authorList>
    </citation>
    <scope>NUCLEOTIDE SEQUENCE [LARGE SCALE GENOMIC DNA]</scope>
    <source>
        <strain evidence="2">DSM 21164</strain>
    </source>
</reference>
<name>A0A1W1YC01_9FLAO</name>
<dbReference type="EMBL" id="FWXO01000001">
    <property type="protein sequence ID" value="SMC33675.1"/>
    <property type="molecule type" value="Genomic_DNA"/>
</dbReference>
<sequence>MYRVLLLFVIVIATSCTNIRDTKISAPNSHKVLSKICHKLDSSSAKSLKYRYRLILMAYEDLETRKNIIKLYGIRYEDITFQDLIEHKNISKLKK</sequence>
<gene>
    <name evidence="1" type="ORF">SAMN05660703_0270</name>
</gene>
<dbReference type="AlphaFoldDB" id="A0A1W1YC01"/>
<evidence type="ECO:0000313" key="1">
    <source>
        <dbReference type="EMBL" id="SMC33675.1"/>
    </source>
</evidence>
<proteinExistence type="predicted"/>
<organism evidence="1 2">
    <name type="scientific">Cellulophaga tyrosinoxydans</name>
    <dbReference type="NCBI Taxonomy" id="504486"/>
    <lineage>
        <taxon>Bacteria</taxon>
        <taxon>Pseudomonadati</taxon>
        <taxon>Bacteroidota</taxon>
        <taxon>Flavobacteriia</taxon>
        <taxon>Flavobacteriales</taxon>
        <taxon>Flavobacteriaceae</taxon>
        <taxon>Cellulophaga</taxon>
    </lineage>
</organism>
<dbReference type="PROSITE" id="PS51257">
    <property type="entry name" value="PROKAR_LIPOPROTEIN"/>
    <property type="match status" value="1"/>
</dbReference>
<evidence type="ECO:0008006" key="3">
    <source>
        <dbReference type="Google" id="ProtNLM"/>
    </source>
</evidence>
<accession>A0A1W1YC01</accession>